<keyword evidence="2" id="KW-1185">Reference proteome</keyword>
<evidence type="ECO:0000313" key="2">
    <source>
        <dbReference type="Proteomes" id="UP001457282"/>
    </source>
</evidence>
<dbReference type="EMBL" id="JBEDUW010000002">
    <property type="protein sequence ID" value="KAK9943267.1"/>
    <property type="molecule type" value="Genomic_DNA"/>
</dbReference>
<evidence type="ECO:0000313" key="1">
    <source>
        <dbReference type="EMBL" id="KAK9943267.1"/>
    </source>
</evidence>
<comment type="caution">
    <text evidence="1">The sequence shown here is derived from an EMBL/GenBank/DDBJ whole genome shotgun (WGS) entry which is preliminary data.</text>
</comment>
<reference evidence="1 2" key="1">
    <citation type="journal article" date="2023" name="G3 (Bethesda)">
        <title>A chromosome-length genome assembly and annotation of blackberry (Rubus argutus, cv. 'Hillquist').</title>
        <authorList>
            <person name="Bruna T."/>
            <person name="Aryal R."/>
            <person name="Dudchenko O."/>
            <person name="Sargent D.J."/>
            <person name="Mead D."/>
            <person name="Buti M."/>
            <person name="Cavallini A."/>
            <person name="Hytonen T."/>
            <person name="Andres J."/>
            <person name="Pham M."/>
            <person name="Weisz D."/>
            <person name="Mascagni F."/>
            <person name="Usai G."/>
            <person name="Natali L."/>
            <person name="Bassil N."/>
            <person name="Fernandez G.E."/>
            <person name="Lomsadze A."/>
            <person name="Armour M."/>
            <person name="Olukolu B."/>
            <person name="Poorten T."/>
            <person name="Britton C."/>
            <person name="Davik J."/>
            <person name="Ashrafi H."/>
            <person name="Aiden E.L."/>
            <person name="Borodovsky M."/>
            <person name="Worthington M."/>
        </authorList>
    </citation>
    <scope>NUCLEOTIDE SEQUENCE [LARGE SCALE GENOMIC DNA]</scope>
    <source>
        <strain evidence="1">PI 553951</strain>
    </source>
</reference>
<organism evidence="1 2">
    <name type="scientific">Rubus argutus</name>
    <name type="common">Southern blackberry</name>
    <dbReference type="NCBI Taxonomy" id="59490"/>
    <lineage>
        <taxon>Eukaryota</taxon>
        <taxon>Viridiplantae</taxon>
        <taxon>Streptophyta</taxon>
        <taxon>Embryophyta</taxon>
        <taxon>Tracheophyta</taxon>
        <taxon>Spermatophyta</taxon>
        <taxon>Magnoliopsida</taxon>
        <taxon>eudicotyledons</taxon>
        <taxon>Gunneridae</taxon>
        <taxon>Pentapetalae</taxon>
        <taxon>rosids</taxon>
        <taxon>fabids</taxon>
        <taxon>Rosales</taxon>
        <taxon>Rosaceae</taxon>
        <taxon>Rosoideae</taxon>
        <taxon>Rosoideae incertae sedis</taxon>
        <taxon>Rubus</taxon>
    </lineage>
</organism>
<name>A0AAW1Y308_RUBAR</name>
<dbReference type="Proteomes" id="UP001457282">
    <property type="component" value="Unassembled WGS sequence"/>
</dbReference>
<dbReference type="AlphaFoldDB" id="A0AAW1Y308"/>
<accession>A0AAW1Y308</accession>
<gene>
    <name evidence="1" type="ORF">M0R45_008881</name>
</gene>
<proteinExistence type="predicted"/>
<protein>
    <submittedName>
        <fullName evidence="1">Uncharacterized protein</fullName>
    </submittedName>
</protein>
<sequence>MPARVDRRWACGDGGGSSLKEARLGQERALGTDEMRCLMNIVAGMEPFDATAQVKGGHAVEMKTMLDELGPVRRLRRYRLGRGVGVGSVLARPGELGTA</sequence>